<sequence length="364" mass="39306">MDRAAVNACFGETYADARDRFRAAVAGLGVKVDVRVNPNAEGPGGVRLSTDVARVGPASARRVLFVTSATHGGEGFCGSGGQVAMIRSGLLDALPKDTAVVMVHAINPYGFAHISRTTEDNVDLNRNFIDFSRPLPVNAAYEDVHPFMLPSDWDGKARWAAEEAIARYIAEKGMWAFQCAVSGGQYAHADGLFFGGDQPTWSNTTFREIIAEHAGTASHVALFDFHTGLGPYGYGEPIVTGTQEEKDRARRWYGNEATDPDAGSSTSAPIQGTMSSAFAGSAPQAKMASVSVEYGTVPVPDVLGALRADNWLRFRGDPRTGLARTIKRRMRDTFYCDFDDWRQMVVDRAIEIGRKAIDGLGSEA</sequence>
<name>A0A9J6PDW4_9PROT</name>
<evidence type="ECO:0000313" key="1">
    <source>
        <dbReference type="EMBL" id="MCP1336849.1"/>
    </source>
</evidence>
<dbReference type="AlphaFoldDB" id="A0A9J6PDW4"/>
<gene>
    <name evidence="1" type="ORF">NJQ99_10550</name>
</gene>
<dbReference type="EMBL" id="JAMZFT010000002">
    <property type="protein sequence ID" value="MCP1336849.1"/>
    <property type="molecule type" value="Genomic_DNA"/>
</dbReference>
<dbReference type="Proteomes" id="UP001055804">
    <property type="component" value="Unassembled WGS sequence"/>
</dbReference>
<proteinExistence type="predicted"/>
<comment type="caution">
    <text evidence="1">The sequence shown here is derived from an EMBL/GenBank/DDBJ whole genome shotgun (WGS) entry which is preliminary data.</text>
</comment>
<dbReference type="CDD" id="cd06233">
    <property type="entry name" value="M14-like"/>
    <property type="match status" value="1"/>
</dbReference>
<dbReference type="Gene3D" id="3.40.630.10">
    <property type="entry name" value="Zn peptidases"/>
    <property type="match status" value="1"/>
</dbReference>
<protein>
    <submittedName>
        <fullName evidence="1">M14 family metallopeptidase</fullName>
    </submittedName>
</protein>
<reference evidence="1" key="1">
    <citation type="submission" date="2022-06" db="EMBL/GenBank/DDBJ databases">
        <title>Isolation and Genomics of Futiania mangrovii gen. nov., sp. nov., a Rare and Metabolically-versatile member in the Class Alphaproteobacteria.</title>
        <authorList>
            <person name="Liu L."/>
            <person name="Huang W.-C."/>
            <person name="Pan J."/>
            <person name="Li J."/>
            <person name="Huang Y."/>
            <person name="Du H."/>
            <person name="Liu Y."/>
            <person name="Li M."/>
        </authorList>
    </citation>
    <scope>NUCLEOTIDE SEQUENCE</scope>
    <source>
        <strain evidence="1">FT118</strain>
    </source>
</reference>
<accession>A0A9J6PDW4</accession>
<dbReference type="SUPFAM" id="SSF53187">
    <property type="entry name" value="Zn-dependent exopeptidases"/>
    <property type="match status" value="1"/>
</dbReference>
<dbReference type="InterPro" id="IPR021259">
    <property type="entry name" value="DUF2817"/>
</dbReference>
<evidence type="ECO:0000313" key="2">
    <source>
        <dbReference type="Proteomes" id="UP001055804"/>
    </source>
</evidence>
<keyword evidence="2" id="KW-1185">Reference proteome</keyword>
<dbReference type="Pfam" id="PF10994">
    <property type="entry name" value="DUF2817"/>
    <property type="match status" value="1"/>
</dbReference>
<dbReference type="RefSeq" id="WP_269332791.1">
    <property type="nucleotide sequence ID" value="NZ_JAMZFT010000002.1"/>
</dbReference>
<organism evidence="1 2">
    <name type="scientific">Futiania mangrovi</name>
    <dbReference type="NCBI Taxonomy" id="2959716"/>
    <lineage>
        <taxon>Bacteria</taxon>
        <taxon>Pseudomonadati</taxon>
        <taxon>Pseudomonadota</taxon>
        <taxon>Alphaproteobacteria</taxon>
        <taxon>Futianiales</taxon>
        <taxon>Futianiaceae</taxon>
        <taxon>Futiania</taxon>
    </lineage>
</organism>